<dbReference type="Pfam" id="PF13443">
    <property type="entry name" value="HTH_26"/>
    <property type="match status" value="1"/>
</dbReference>
<dbReference type="AlphaFoldDB" id="A0A285T1C2"/>
<proteinExistence type="predicted"/>
<dbReference type="Gene3D" id="1.10.260.40">
    <property type="entry name" value="lambda repressor-like DNA-binding domains"/>
    <property type="match status" value="1"/>
</dbReference>
<dbReference type="RefSeq" id="WP_419865880.1">
    <property type="nucleotide sequence ID" value="NZ_OBMQ01000007.1"/>
</dbReference>
<dbReference type="CDD" id="cd00093">
    <property type="entry name" value="HTH_XRE"/>
    <property type="match status" value="1"/>
</dbReference>
<dbReference type="SUPFAM" id="SSF47413">
    <property type="entry name" value="lambda repressor-like DNA-binding domains"/>
    <property type="match status" value="1"/>
</dbReference>
<dbReference type="PROSITE" id="PS50943">
    <property type="entry name" value="HTH_CROC1"/>
    <property type="match status" value="1"/>
</dbReference>
<accession>A0A285T1C2</accession>
<dbReference type="Proteomes" id="UP000219636">
    <property type="component" value="Unassembled WGS sequence"/>
</dbReference>
<gene>
    <name evidence="2" type="ORF">SAMN05880501_10780</name>
</gene>
<organism evidence="2 3">
    <name type="scientific">Ureibacillus xyleni</name>
    <dbReference type="NCBI Taxonomy" id="614648"/>
    <lineage>
        <taxon>Bacteria</taxon>
        <taxon>Bacillati</taxon>
        <taxon>Bacillota</taxon>
        <taxon>Bacilli</taxon>
        <taxon>Bacillales</taxon>
        <taxon>Caryophanaceae</taxon>
        <taxon>Ureibacillus</taxon>
    </lineage>
</organism>
<dbReference type="EMBL" id="OBMQ01000007">
    <property type="protein sequence ID" value="SOC12958.1"/>
    <property type="molecule type" value="Genomic_DNA"/>
</dbReference>
<name>A0A285T1C2_9BACL</name>
<reference evidence="3" key="1">
    <citation type="submission" date="2017-08" db="EMBL/GenBank/DDBJ databases">
        <authorList>
            <person name="Varghese N."/>
            <person name="Submissions S."/>
        </authorList>
    </citation>
    <scope>NUCLEOTIDE SEQUENCE [LARGE SCALE GENOMIC DNA]</scope>
    <source>
        <strain evidence="3">JC22</strain>
    </source>
</reference>
<dbReference type="GO" id="GO:0003677">
    <property type="term" value="F:DNA binding"/>
    <property type="evidence" value="ECO:0007669"/>
    <property type="project" value="UniProtKB-KW"/>
</dbReference>
<sequence>MEIEVKLKQLLKQRNMKQIELANLTGLTPRSISELANNQVERIPRKALLKIAEALSITDIREIIDFKLDEQ</sequence>
<keyword evidence="2" id="KW-0238">DNA-binding</keyword>
<dbReference type="InterPro" id="IPR001387">
    <property type="entry name" value="Cro/C1-type_HTH"/>
</dbReference>
<evidence type="ECO:0000313" key="3">
    <source>
        <dbReference type="Proteomes" id="UP000219636"/>
    </source>
</evidence>
<feature type="domain" description="HTH cro/C1-type" evidence="1">
    <location>
        <begin position="7"/>
        <end position="63"/>
    </location>
</feature>
<keyword evidence="3" id="KW-1185">Reference proteome</keyword>
<evidence type="ECO:0000259" key="1">
    <source>
        <dbReference type="PROSITE" id="PS50943"/>
    </source>
</evidence>
<dbReference type="InterPro" id="IPR010982">
    <property type="entry name" value="Lambda_DNA-bd_dom_sf"/>
</dbReference>
<evidence type="ECO:0000313" key="2">
    <source>
        <dbReference type="EMBL" id="SOC12958.1"/>
    </source>
</evidence>
<dbReference type="SMART" id="SM00530">
    <property type="entry name" value="HTH_XRE"/>
    <property type="match status" value="1"/>
</dbReference>
<protein>
    <submittedName>
        <fullName evidence="2">DNA-binding Xre family transcriptional regulator</fullName>
    </submittedName>
</protein>